<dbReference type="GO" id="GO:0006637">
    <property type="term" value="P:acyl-CoA metabolic process"/>
    <property type="evidence" value="ECO:0007669"/>
    <property type="project" value="TreeGrafter"/>
</dbReference>
<reference evidence="5 6" key="1">
    <citation type="submission" date="2017-06" db="EMBL/GenBank/DDBJ databases">
        <authorList>
            <person name="Kim H.J."/>
            <person name="Triplett B.A."/>
        </authorList>
    </citation>
    <scope>NUCLEOTIDE SEQUENCE [LARGE SCALE GENOMIC DNA]</scope>
    <source>
        <strain evidence="5 6">B29T1</strain>
    </source>
</reference>
<feature type="domain" description="HotDog ACOT-type" evidence="4">
    <location>
        <begin position="2"/>
        <end position="114"/>
    </location>
</feature>
<evidence type="ECO:0000256" key="2">
    <source>
        <dbReference type="ARBA" id="ARBA00022801"/>
    </source>
</evidence>
<dbReference type="AlphaFoldDB" id="A0A212RJE6"/>
<dbReference type="InterPro" id="IPR040170">
    <property type="entry name" value="Cytosol_ACT"/>
</dbReference>
<sequence length="255" mass="27366">MSDAAIRLIDIVFPGDTNHHGTLFGGSALAAMDKLAFIAAVRHARVDFVTASCDRLDFVAPARLGDIVEFAGRVTRVGRRSLSVELEMTAEAALSDARRRCCRGTFTMVAVGERPGAAGYQLPPLVPAAALSAKLRMVELVMPDQTSHYGTLYGGQALAAMGKAAFVAATRHCRHNVVMAASDHVDFKSGVRQGEIMELTAELLRVGRSSMTVQVRLEAENLFSGERRLCCQGQFVMVAQGPDERPTTVPPLALP</sequence>
<dbReference type="OrthoDB" id="9801856at2"/>
<evidence type="ECO:0000256" key="1">
    <source>
        <dbReference type="ARBA" id="ARBA00010458"/>
    </source>
</evidence>
<dbReference type="InterPro" id="IPR006683">
    <property type="entry name" value="Thioestr_dom"/>
</dbReference>
<dbReference type="EMBL" id="FYEH01000009">
    <property type="protein sequence ID" value="SNB72535.1"/>
    <property type="molecule type" value="Genomic_DNA"/>
</dbReference>
<dbReference type="GO" id="GO:0052816">
    <property type="term" value="F:long-chain fatty acyl-CoA hydrolase activity"/>
    <property type="evidence" value="ECO:0007669"/>
    <property type="project" value="TreeGrafter"/>
</dbReference>
<dbReference type="PANTHER" id="PTHR11049:SF24">
    <property type="entry name" value="CYTOSOLIC ACYL COENZYME A THIOESTER HYDROLASE"/>
    <property type="match status" value="1"/>
</dbReference>
<protein>
    <submittedName>
        <fullName evidence="5">Acyl-CoA hydrolase</fullName>
    </submittedName>
</protein>
<gene>
    <name evidence="5" type="ORF">SAMN07250955_109118</name>
</gene>
<dbReference type="Proteomes" id="UP000197065">
    <property type="component" value="Unassembled WGS sequence"/>
</dbReference>
<evidence type="ECO:0000256" key="3">
    <source>
        <dbReference type="PROSITE-ProRule" id="PRU01106"/>
    </source>
</evidence>
<feature type="domain" description="HotDog ACOT-type" evidence="4">
    <location>
        <begin position="131"/>
        <end position="243"/>
    </location>
</feature>
<dbReference type="GO" id="GO:0005829">
    <property type="term" value="C:cytosol"/>
    <property type="evidence" value="ECO:0007669"/>
    <property type="project" value="TreeGrafter"/>
</dbReference>
<dbReference type="InterPro" id="IPR033120">
    <property type="entry name" value="HOTDOG_ACOT"/>
</dbReference>
<comment type="similarity">
    <text evidence="1">Belongs to the acyl coenzyme A hydrolase family.</text>
</comment>
<dbReference type="Gene3D" id="3.10.129.10">
    <property type="entry name" value="Hotdog Thioesterase"/>
    <property type="match status" value="2"/>
</dbReference>
<dbReference type="PROSITE" id="PS51770">
    <property type="entry name" value="HOTDOG_ACOT"/>
    <property type="match status" value="2"/>
</dbReference>
<dbReference type="GO" id="GO:0009062">
    <property type="term" value="P:fatty acid catabolic process"/>
    <property type="evidence" value="ECO:0007669"/>
    <property type="project" value="TreeGrafter"/>
</dbReference>
<keyword evidence="6" id="KW-1185">Reference proteome</keyword>
<dbReference type="Pfam" id="PF03061">
    <property type="entry name" value="4HBT"/>
    <property type="match status" value="2"/>
</dbReference>
<keyword evidence="2 3" id="KW-0378">Hydrolase</keyword>
<dbReference type="RefSeq" id="WP_088562051.1">
    <property type="nucleotide sequence ID" value="NZ_FYEH01000009.1"/>
</dbReference>
<dbReference type="SUPFAM" id="SSF54637">
    <property type="entry name" value="Thioesterase/thiol ester dehydrase-isomerase"/>
    <property type="match status" value="2"/>
</dbReference>
<dbReference type="InterPro" id="IPR029069">
    <property type="entry name" value="HotDog_dom_sf"/>
</dbReference>
<dbReference type="PANTHER" id="PTHR11049">
    <property type="entry name" value="ACYL COENZYME A THIOESTER HYDROLASE"/>
    <property type="match status" value="1"/>
</dbReference>
<evidence type="ECO:0000313" key="5">
    <source>
        <dbReference type="EMBL" id="SNB72535.1"/>
    </source>
</evidence>
<evidence type="ECO:0000313" key="6">
    <source>
        <dbReference type="Proteomes" id="UP000197065"/>
    </source>
</evidence>
<name>A0A212RJE6_9PROT</name>
<dbReference type="CDD" id="cd03442">
    <property type="entry name" value="BFIT_BACH"/>
    <property type="match status" value="2"/>
</dbReference>
<accession>A0A212RJE6</accession>
<proteinExistence type="inferred from homology"/>
<organism evidence="5 6">
    <name type="scientific">Arboricoccus pini</name>
    <dbReference type="NCBI Taxonomy" id="1963835"/>
    <lineage>
        <taxon>Bacteria</taxon>
        <taxon>Pseudomonadati</taxon>
        <taxon>Pseudomonadota</taxon>
        <taxon>Alphaproteobacteria</taxon>
        <taxon>Geminicoccales</taxon>
        <taxon>Geminicoccaceae</taxon>
        <taxon>Arboricoccus</taxon>
    </lineage>
</organism>
<evidence type="ECO:0000259" key="4">
    <source>
        <dbReference type="PROSITE" id="PS51770"/>
    </source>
</evidence>